<sequence length="295" mass="32560">MCWARHASFVARLGTVAVEMLERHVATTGVRSQQEVLARHRANLEAFVLRARRVEAHSLAAEWDELVALAGAPYTVTVLENGEARFRQDLPAEEVVESAAARIRPLLLETDACSYLKALAGVGFFCRSMPDDQTWVRTARAEWRARTGSAPTRGSGYQVMIGNAVTSQAADLDDQRLAMAWIYGDVVHHDTERLKETDPFGLTERFRAAAPLVAWVMVRAIELLNYVRALQECGALELQPEVFDQEVVLQATLWEHTGRVYSAPVGTPAPVDALTPIGEGWTPLSGNAVLRQAEE</sequence>
<evidence type="ECO:0000313" key="2">
    <source>
        <dbReference type="Proteomes" id="UP001234216"/>
    </source>
</evidence>
<dbReference type="Proteomes" id="UP001234216">
    <property type="component" value="Unassembled WGS sequence"/>
</dbReference>
<name>A0AAW8F3L5_9ACTN</name>
<reference evidence="1" key="1">
    <citation type="submission" date="2023-07" db="EMBL/GenBank/DDBJ databases">
        <title>Comparative genomics of wheat-associated soil bacteria to identify genetic determinants of phenazine resistance.</title>
        <authorList>
            <person name="Mouncey N."/>
        </authorList>
    </citation>
    <scope>NUCLEOTIDE SEQUENCE</scope>
    <source>
        <strain evidence="1">V4I22</strain>
    </source>
</reference>
<protein>
    <submittedName>
        <fullName evidence="1">Uncharacterized protein</fullName>
    </submittedName>
</protein>
<accession>A0AAW8F3L5</accession>
<dbReference type="EMBL" id="JAUSZV010000005">
    <property type="protein sequence ID" value="MDQ0904729.1"/>
    <property type="molecule type" value="Genomic_DNA"/>
</dbReference>
<comment type="caution">
    <text evidence="1">The sequence shown here is derived from an EMBL/GenBank/DDBJ whole genome shotgun (WGS) entry which is preliminary data.</text>
</comment>
<proteinExistence type="predicted"/>
<dbReference type="AlphaFoldDB" id="A0AAW8F3L5"/>
<gene>
    <name evidence="1" type="ORF">QFZ22_000714</name>
</gene>
<organism evidence="1 2">
    <name type="scientific">Streptomyces canus</name>
    <dbReference type="NCBI Taxonomy" id="58343"/>
    <lineage>
        <taxon>Bacteria</taxon>
        <taxon>Bacillati</taxon>
        <taxon>Actinomycetota</taxon>
        <taxon>Actinomycetes</taxon>
        <taxon>Kitasatosporales</taxon>
        <taxon>Streptomycetaceae</taxon>
        <taxon>Streptomyces</taxon>
        <taxon>Streptomyces aurantiacus group</taxon>
    </lineage>
</organism>
<evidence type="ECO:0000313" key="1">
    <source>
        <dbReference type="EMBL" id="MDQ0904729.1"/>
    </source>
</evidence>